<evidence type="ECO:0000256" key="5">
    <source>
        <dbReference type="ARBA" id="ARBA00022824"/>
    </source>
</evidence>
<feature type="transmembrane region" description="Helical" evidence="11">
    <location>
        <begin position="96"/>
        <end position="113"/>
    </location>
</feature>
<keyword evidence="5" id="KW-0256">Endoplasmic reticulum</keyword>
<accession>A0A8K0PIR7</accession>
<comment type="similarity">
    <text evidence="2">Belongs to the sphingosine N-acyltransferase family.</text>
</comment>
<dbReference type="PANTHER" id="PTHR12560">
    <property type="entry name" value="LONGEVITY ASSURANCE FACTOR 1 LAG1"/>
    <property type="match status" value="1"/>
</dbReference>
<evidence type="ECO:0000313" key="13">
    <source>
        <dbReference type="EMBL" id="KAG8631426.1"/>
    </source>
</evidence>
<dbReference type="PANTHER" id="PTHR12560:SF11">
    <property type="entry name" value="CERAMIDE SYNTHASE LAC1-RELATED"/>
    <property type="match status" value="1"/>
</dbReference>
<evidence type="ECO:0000256" key="11">
    <source>
        <dbReference type="SAM" id="Phobius"/>
    </source>
</evidence>
<proteinExistence type="inferred from homology"/>
<feature type="transmembrane region" description="Helical" evidence="11">
    <location>
        <begin position="273"/>
        <end position="299"/>
    </location>
</feature>
<dbReference type="Pfam" id="PF03798">
    <property type="entry name" value="TRAM_LAG1_CLN8"/>
    <property type="match status" value="1"/>
</dbReference>
<feature type="transmembrane region" description="Helical" evidence="11">
    <location>
        <begin position="196"/>
        <end position="221"/>
    </location>
</feature>
<dbReference type="InterPro" id="IPR006634">
    <property type="entry name" value="TLC-dom"/>
</dbReference>
<sequence length="497" mass="56400">MAAHDGPGSEPSAISKSQSQNGTIQAERRRPRRKSSGLGGEPRGDTGGVALATIASQHVTDSAIGRTPSEKLPRQSKRRKAKSLFRRWVRFSLRHTWVNPLIVILAVLALYAINPTTSNPLHQAIFLSYPLPRPLLASADTPIQYAKGRADFAFVAFYIVVFSFTREFLMQRMIRPLAIRWGISSRAKQSRFMEQFYTAIYFAIFGPLGMYIMSRTPVWYFNTTAFYENFPHKTHKGIFKAYYLLQASYWAQQAIVLVLMLEKPRKDFKELVLHHIVTLALIWLSYRFHFTYIGIAVYITHDISDFFLATSKVLNYLDSPLTGPYFLLFILIWTYLRHYINLLILWSVLTEFRSVGPFVLNWTTQQYKCSLSQAITFGLLATLQAVNLFWLFLILRIAVRFVTTKVGKDERSEDEEEEEEEVVVVVEKEDKEGDHGGGEAVAVKEEGEGEKEENGDVKRRRSTRLNGSASAGAPKVLVNGAPVEEGSGHTTRGRKGK</sequence>
<keyword evidence="7 9" id="KW-0472">Membrane</keyword>
<feature type="transmembrane region" description="Helical" evidence="11">
    <location>
        <begin position="374"/>
        <end position="395"/>
    </location>
</feature>
<evidence type="ECO:0000256" key="3">
    <source>
        <dbReference type="ARBA" id="ARBA00022679"/>
    </source>
</evidence>
<feature type="compositionally biased region" description="Acidic residues" evidence="10">
    <location>
        <begin position="412"/>
        <end position="422"/>
    </location>
</feature>
<feature type="compositionally biased region" description="Basic and acidic residues" evidence="10">
    <location>
        <begin position="426"/>
        <end position="457"/>
    </location>
</feature>
<organism evidence="13 14">
    <name type="scientific">Elsinoe batatas</name>
    <dbReference type="NCBI Taxonomy" id="2601811"/>
    <lineage>
        <taxon>Eukaryota</taxon>
        <taxon>Fungi</taxon>
        <taxon>Dikarya</taxon>
        <taxon>Ascomycota</taxon>
        <taxon>Pezizomycotina</taxon>
        <taxon>Dothideomycetes</taxon>
        <taxon>Dothideomycetidae</taxon>
        <taxon>Myriangiales</taxon>
        <taxon>Elsinoaceae</taxon>
        <taxon>Elsinoe</taxon>
    </lineage>
</organism>
<comment type="caution">
    <text evidence="13">The sequence shown here is derived from an EMBL/GenBank/DDBJ whole genome shotgun (WGS) entry which is preliminary data.</text>
</comment>
<feature type="region of interest" description="Disordered" evidence="10">
    <location>
        <begin position="1"/>
        <end position="48"/>
    </location>
</feature>
<evidence type="ECO:0000256" key="9">
    <source>
        <dbReference type="PROSITE-ProRule" id="PRU00205"/>
    </source>
</evidence>
<protein>
    <recommendedName>
        <fullName evidence="12">TLC domain-containing protein</fullName>
    </recommendedName>
</protein>
<keyword evidence="14" id="KW-1185">Reference proteome</keyword>
<comment type="subcellular location">
    <subcellularLocation>
        <location evidence="1">Endoplasmic reticulum membrane</location>
        <topology evidence="1">Multi-pass membrane protein</topology>
    </subcellularLocation>
</comment>
<dbReference type="Proteomes" id="UP000809789">
    <property type="component" value="Unassembled WGS sequence"/>
</dbReference>
<dbReference type="SMART" id="SM00724">
    <property type="entry name" value="TLC"/>
    <property type="match status" value="1"/>
</dbReference>
<dbReference type="PROSITE" id="PS50922">
    <property type="entry name" value="TLC"/>
    <property type="match status" value="1"/>
</dbReference>
<evidence type="ECO:0000256" key="10">
    <source>
        <dbReference type="SAM" id="MobiDB-lite"/>
    </source>
</evidence>
<dbReference type="GO" id="GO:0050291">
    <property type="term" value="F:sphingosine N-acyltransferase activity"/>
    <property type="evidence" value="ECO:0007669"/>
    <property type="project" value="InterPro"/>
</dbReference>
<keyword evidence="6 11" id="KW-1133">Transmembrane helix</keyword>
<dbReference type="AlphaFoldDB" id="A0A8K0PIR7"/>
<dbReference type="GO" id="GO:0005789">
    <property type="term" value="C:endoplasmic reticulum membrane"/>
    <property type="evidence" value="ECO:0007669"/>
    <property type="project" value="UniProtKB-SubCell"/>
</dbReference>
<feature type="region of interest" description="Disordered" evidence="10">
    <location>
        <begin position="408"/>
        <end position="497"/>
    </location>
</feature>
<evidence type="ECO:0000259" key="12">
    <source>
        <dbReference type="PROSITE" id="PS50922"/>
    </source>
</evidence>
<evidence type="ECO:0000256" key="1">
    <source>
        <dbReference type="ARBA" id="ARBA00004477"/>
    </source>
</evidence>
<evidence type="ECO:0000256" key="7">
    <source>
        <dbReference type="ARBA" id="ARBA00023136"/>
    </source>
</evidence>
<feature type="transmembrane region" description="Helical" evidence="11">
    <location>
        <begin position="319"/>
        <end position="336"/>
    </location>
</feature>
<feature type="domain" description="TLC" evidence="12">
    <location>
        <begin position="187"/>
        <end position="403"/>
    </location>
</feature>
<evidence type="ECO:0000313" key="14">
    <source>
        <dbReference type="Proteomes" id="UP000809789"/>
    </source>
</evidence>
<feature type="transmembrane region" description="Helical" evidence="11">
    <location>
        <begin position="241"/>
        <end position="261"/>
    </location>
</feature>
<feature type="transmembrane region" description="Helical" evidence="11">
    <location>
        <begin position="343"/>
        <end position="362"/>
    </location>
</feature>
<reference evidence="13" key="1">
    <citation type="submission" date="2021-07" db="EMBL/GenBank/DDBJ databases">
        <title>Elsinoe batatas strain:CRI-CJ2 Genome sequencing and assembly.</title>
        <authorList>
            <person name="Huang L."/>
        </authorList>
    </citation>
    <scope>NUCLEOTIDE SEQUENCE</scope>
    <source>
        <strain evidence="13">CRI-CJ2</strain>
    </source>
</reference>
<keyword evidence="4 9" id="KW-0812">Transmembrane</keyword>
<keyword evidence="3" id="KW-0808">Transferase</keyword>
<feature type="transmembrane region" description="Helical" evidence="11">
    <location>
        <begin position="152"/>
        <end position="169"/>
    </location>
</feature>
<feature type="compositionally biased region" description="Gly residues" evidence="10">
    <location>
        <begin position="37"/>
        <end position="47"/>
    </location>
</feature>
<evidence type="ECO:0000256" key="4">
    <source>
        <dbReference type="ARBA" id="ARBA00022692"/>
    </source>
</evidence>
<dbReference type="GO" id="GO:0046513">
    <property type="term" value="P:ceramide biosynthetic process"/>
    <property type="evidence" value="ECO:0007669"/>
    <property type="project" value="InterPro"/>
</dbReference>
<evidence type="ECO:0000256" key="8">
    <source>
        <dbReference type="ARBA" id="ARBA00023180"/>
    </source>
</evidence>
<dbReference type="EMBL" id="JAESVG020000001">
    <property type="protein sequence ID" value="KAG8631426.1"/>
    <property type="molecule type" value="Genomic_DNA"/>
</dbReference>
<dbReference type="OrthoDB" id="3053196at2759"/>
<gene>
    <name evidence="13" type="ORF">KVT40_000566</name>
</gene>
<evidence type="ECO:0000256" key="6">
    <source>
        <dbReference type="ARBA" id="ARBA00022989"/>
    </source>
</evidence>
<feature type="compositionally biased region" description="Polar residues" evidence="10">
    <location>
        <begin position="12"/>
        <end position="24"/>
    </location>
</feature>
<dbReference type="InterPro" id="IPR016439">
    <property type="entry name" value="Lag1/Lac1-like"/>
</dbReference>
<keyword evidence="8" id="KW-0325">Glycoprotein</keyword>
<name>A0A8K0PIR7_9PEZI</name>
<evidence type="ECO:0000256" key="2">
    <source>
        <dbReference type="ARBA" id="ARBA00009808"/>
    </source>
</evidence>